<dbReference type="GO" id="GO:0008080">
    <property type="term" value="F:N-acetyltransferase activity"/>
    <property type="evidence" value="ECO:0007669"/>
    <property type="project" value="UniProtKB-ARBA"/>
</dbReference>
<evidence type="ECO:0000313" key="6">
    <source>
        <dbReference type="Proteomes" id="UP000241587"/>
    </source>
</evidence>
<keyword evidence="3" id="KW-0012">Acyltransferase</keyword>
<dbReference type="Proteomes" id="UP000241587">
    <property type="component" value="Unassembled WGS sequence"/>
</dbReference>
<dbReference type="InterPro" id="IPR016181">
    <property type="entry name" value="Acyl_CoA_acyltransferase"/>
</dbReference>
<evidence type="ECO:0000259" key="4">
    <source>
        <dbReference type="PROSITE" id="PS51186"/>
    </source>
</evidence>
<dbReference type="Gene3D" id="3.40.630.30">
    <property type="match status" value="1"/>
</dbReference>
<comment type="similarity">
    <text evidence="1">Belongs to the acetyltransferase family.</text>
</comment>
<comment type="caution">
    <text evidence="5">The sequence shown here is derived from an EMBL/GenBank/DDBJ whole genome shotgun (WGS) entry which is preliminary data.</text>
</comment>
<dbReference type="PANTHER" id="PTHR10545">
    <property type="entry name" value="DIAMINE N-ACETYLTRANSFERASE"/>
    <property type="match status" value="1"/>
</dbReference>
<gene>
    <name evidence="5" type="ORF">FCULG_00012472</name>
</gene>
<keyword evidence="2" id="KW-0808">Transferase</keyword>
<accession>A0A2T4GY54</accession>
<dbReference type="FunFam" id="3.40.630.30:FF:000064">
    <property type="entry name" value="GNAT family acetyltransferase"/>
    <property type="match status" value="1"/>
</dbReference>
<organism evidence="5 6">
    <name type="scientific">Fusarium culmorum</name>
    <dbReference type="NCBI Taxonomy" id="5516"/>
    <lineage>
        <taxon>Eukaryota</taxon>
        <taxon>Fungi</taxon>
        <taxon>Dikarya</taxon>
        <taxon>Ascomycota</taxon>
        <taxon>Pezizomycotina</taxon>
        <taxon>Sordariomycetes</taxon>
        <taxon>Hypocreomycetidae</taxon>
        <taxon>Hypocreales</taxon>
        <taxon>Nectriaceae</taxon>
        <taxon>Fusarium</taxon>
    </lineage>
</organism>
<feature type="domain" description="N-acetyltransferase" evidence="4">
    <location>
        <begin position="5"/>
        <end position="168"/>
    </location>
</feature>
<dbReference type="AlphaFoldDB" id="A0A2T4GY54"/>
<keyword evidence="6" id="KW-1185">Reference proteome</keyword>
<dbReference type="InterPro" id="IPR000182">
    <property type="entry name" value="GNAT_dom"/>
</dbReference>
<evidence type="ECO:0000256" key="2">
    <source>
        <dbReference type="ARBA" id="ARBA00022679"/>
    </source>
</evidence>
<dbReference type="EMBL" id="PVEM01000005">
    <property type="protein sequence ID" value="PTD08496.1"/>
    <property type="molecule type" value="Genomic_DNA"/>
</dbReference>
<sequence>MASAPVIRQASSTDVPQILRFICEGGEEQAPGTHISATEETLLKTLYLSDVSDNKPRFGRPLLIFSPNGKPAGLLIYFFNYTTWAASPGVCMEELYVVPEYRRHGYARLLVKALTTAAKEAGCVKMEWLCLEDNTKALKFYEKLGAVQKNDWTVLKVDEDGIDRLLRDG</sequence>
<dbReference type="CDD" id="cd04301">
    <property type="entry name" value="NAT_SF"/>
    <property type="match status" value="1"/>
</dbReference>
<dbReference type="OrthoDB" id="7305308at2759"/>
<dbReference type="SUPFAM" id="SSF55729">
    <property type="entry name" value="Acyl-CoA N-acyltransferases (Nat)"/>
    <property type="match status" value="1"/>
</dbReference>
<reference evidence="5 6" key="1">
    <citation type="submission" date="2018-02" db="EMBL/GenBank/DDBJ databases">
        <title>Fusarium culmorum secondary metabolites in fungal-bacterial-plant interactions.</title>
        <authorList>
            <person name="Schmidt R."/>
        </authorList>
    </citation>
    <scope>NUCLEOTIDE SEQUENCE [LARGE SCALE GENOMIC DNA]</scope>
    <source>
        <strain evidence="5 6">PV</strain>
    </source>
</reference>
<dbReference type="Pfam" id="PF00583">
    <property type="entry name" value="Acetyltransf_1"/>
    <property type="match status" value="1"/>
</dbReference>
<dbReference type="InterPro" id="IPR051016">
    <property type="entry name" value="Diverse_Substrate_AcTransf"/>
</dbReference>
<dbReference type="PROSITE" id="PS51186">
    <property type="entry name" value="GNAT"/>
    <property type="match status" value="1"/>
</dbReference>
<proteinExistence type="inferred from homology"/>
<evidence type="ECO:0000256" key="3">
    <source>
        <dbReference type="ARBA" id="ARBA00023315"/>
    </source>
</evidence>
<evidence type="ECO:0000313" key="5">
    <source>
        <dbReference type="EMBL" id="PTD08496.1"/>
    </source>
</evidence>
<protein>
    <recommendedName>
        <fullName evidence="4">N-acetyltransferase domain-containing protein</fullName>
    </recommendedName>
</protein>
<evidence type="ECO:0000256" key="1">
    <source>
        <dbReference type="ARBA" id="ARBA00008694"/>
    </source>
</evidence>
<name>A0A2T4GY54_FUSCU</name>
<dbReference type="OMA" id="DWTVLKV"/>
<dbReference type="PANTHER" id="PTHR10545:SF29">
    <property type="entry name" value="GH14572P-RELATED"/>
    <property type="match status" value="1"/>
</dbReference>